<organism evidence="7 8">
    <name type="scientific">Roseimaritima multifibrata</name>
    <dbReference type="NCBI Taxonomy" id="1930274"/>
    <lineage>
        <taxon>Bacteria</taxon>
        <taxon>Pseudomonadati</taxon>
        <taxon>Planctomycetota</taxon>
        <taxon>Planctomycetia</taxon>
        <taxon>Pirellulales</taxon>
        <taxon>Pirellulaceae</taxon>
        <taxon>Roseimaritima</taxon>
    </lineage>
</organism>
<dbReference type="Proteomes" id="UP000320672">
    <property type="component" value="Chromosome"/>
</dbReference>
<reference evidence="7 8" key="1">
    <citation type="submission" date="2019-02" db="EMBL/GenBank/DDBJ databases">
        <title>Deep-cultivation of Planctomycetes and their phenomic and genomic characterization uncovers novel biology.</title>
        <authorList>
            <person name="Wiegand S."/>
            <person name="Jogler M."/>
            <person name="Boedeker C."/>
            <person name="Pinto D."/>
            <person name="Vollmers J."/>
            <person name="Rivas-Marin E."/>
            <person name="Kohn T."/>
            <person name="Peeters S.H."/>
            <person name="Heuer A."/>
            <person name="Rast P."/>
            <person name="Oberbeckmann S."/>
            <person name="Bunk B."/>
            <person name="Jeske O."/>
            <person name="Meyerdierks A."/>
            <person name="Storesund J.E."/>
            <person name="Kallscheuer N."/>
            <person name="Luecker S."/>
            <person name="Lage O.M."/>
            <person name="Pohl T."/>
            <person name="Merkel B.J."/>
            <person name="Hornburger P."/>
            <person name="Mueller R.-W."/>
            <person name="Bruemmer F."/>
            <person name="Labrenz M."/>
            <person name="Spormann A.M."/>
            <person name="Op den Camp H."/>
            <person name="Overmann J."/>
            <person name="Amann R."/>
            <person name="Jetten M.S.M."/>
            <person name="Mascher T."/>
            <person name="Medema M.H."/>
            <person name="Devos D.P."/>
            <person name="Kaster A.-K."/>
            <person name="Ovreas L."/>
            <person name="Rohde M."/>
            <person name="Galperin M.Y."/>
            <person name="Jogler C."/>
        </authorList>
    </citation>
    <scope>NUCLEOTIDE SEQUENCE [LARGE SCALE GENOMIC DNA]</scope>
    <source>
        <strain evidence="7 8">FF011L</strain>
    </source>
</reference>
<keyword evidence="4" id="KW-0704">Schiff base</keyword>
<dbReference type="KEGG" id="rml:FF011L_10800"/>
<evidence type="ECO:0000256" key="5">
    <source>
        <dbReference type="ARBA" id="ARBA00032523"/>
    </source>
</evidence>
<proteinExistence type="predicted"/>
<gene>
    <name evidence="7" type="ORF">FF011L_10800</name>
</gene>
<dbReference type="OrthoDB" id="289419at2"/>
<keyword evidence="8" id="KW-1185">Reference proteome</keyword>
<dbReference type="AlphaFoldDB" id="A0A517MBS1"/>
<comment type="catalytic activity">
    <reaction evidence="6">
        <text>2 D-glyceraldehyde 3-phosphate = 4-(hydroxymethyl)-2-furancarboxaldehyde phosphate + phosphate + 2 H2O</text>
        <dbReference type="Rhea" id="RHEA:43536"/>
        <dbReference type="ChEBI" id="CHEBI:15377"/>
        <dbReference type="ChEBI" id="CHEBI:43474"/>
        <dbReference type="ChEBI" id="CHEBI:59776"/>
        <dbReference type="ChEBI" id="CHEBI:83407"/>
        <dbReference type="EC" id="4.2.3.153"/>
    </reaction>
</comment>
<dbReference type="GO" id="GO:0016829">
    <property type="term" value="F:lyase activity"/>
    <property type="evidence" value="ECO:0007669"/>
    <property type="project" value="UniProtKB-KW"/>
</dbReference>
<dbReference type="InterPro" id="IPR007565">
    <property type="entry name" value="4HFCP_synth"/>
</dbReference>
<name>A0A517MBS1_9BACT</name>
<evidence type="ECO:0000256" key="6">
    <source>
        <dbReference type="ARBA" id="ARBA00047628"/>
    </source>
</evidence>
<evidence type="ECO:0000256" key="1">
    <source>
        <dbReference type="ARBA" id="ARBA00003810"/>
    </source>
</evidence>
<protein>
    <recommendedName>
        <fullName evidence="2">(5-formylfuran-3-yl)methyl phosphate synthase</fullName>
        <ecNumber evidence="2">4.2.3.153</ecNumber>
    </recommendedName>
    <alternativeName>
        <fullName evidence="5">4-(hydroxymethyl)-2-furancarboxaldehyde-phosphate synthase</fullName>
    </alternativeName>
</protein>
<evidence type="ECO:0000313" key="8">
    <source>
        <dbReference type="Proteomes" id="UP000320672"/>
    </source>
</evidence>
<evidence type="ECO:0000256" key="2">
    <source>
        <dbReference type="ARBA" id="ARBA00012553"/>
    </source>
</evidence>
<keyword evidence="3" id="KW-0456">Lyase</keyword>
<dbReference type="Pfam" id="PF04476">
    <property type="entry name" value="4HFCP_synth"/>
    <property type="match status" value="1"/>
</dbReference>
<sequence length="286" mass="30093">MLPFALRKNAPTKYFRGVRGGFRLAVSPLNVIDLVDASSLSLGRARASSDFLGLLVSVTTLEEAALAAGQGVAVVDIKDPGKGALGGADPVLWDQVASRLPAKVRLSAALGEAIESTSAERLPSRFQFAKAGPGGSGNLAALVRRWSKIRKSLPAATEFVGVAYADFVSANAPSPEEVFQAAVSEGLRWVLVDTFTKDGRSTCEHLGRDRLQALDDLAAGAGVSYVLAGSLKLNSLPSLVGLRHRLIGLRGAVCDHGRTGQLSQAKIQQWQTAIESIRTKGHDASI</sequence>
<dbReference type="EMBL" id="CP036262">
    <property type="protein sequence ID" value="QDS92338.1"/>
    <property type="molecule type" value="Genomic_DNA"/>
</dbReference>
<accession>A0A517MBS1</accession>
<evidence type="ECO:0000256" key="4">
    <source>
        <dbReference type="ARBA" id="ARBA00023270"/>
    </source>
</evidence>
<evidence type="ECO:0000256" key="3">
    <source>
        <dbReference type="ARBA" id="ARBA00023239"/>
    </source>
</evidence>
<evidence type="ECO:0000313" key="7">
    <source>
        <dbReference type="EMBL" id="QDS92338.1"/>
    </source>
</evidence>
<dbReference type="EC" id="4.2.3.153" evidence="2"/>
<comment type="function">
    <text evidence="1">Catalyzes the formation of 4-(hydroxymethyl)-2-furancarboxaldehyde phosphate (4-HFC-P) from two molecules of glyceraldehyde-3-P (GA-3-P).</text>
</comment>